<reference evidence="2 3" key="1">
    <citation type="submission" date="2016-08" db="EMBL/GenBank/DDBJ databases">
        <title>Genomes of anaerobic fungi encode conserved fungal cellulosomes for biomass hydrolysis.</title>
        <authorList>
            <consortium name="DOE Joint Genome Institute"/>
            <person name="Haitjema C.H."/>
            <person name="Gilmore S.P."/>
            <person name="Henske J.K."/>
            <person name="Solomon K.V."/>
            <person name="De Groot R."/>
            <person name="Kuo A."/>
            <person name="Mondo S.J."/>
            <person name="Salamov A.A."/>
            <person name="Labutti K."/>
            <person name="Zhao Z."/>
            <person name="Chiniquy J."/>
            <person name="Barry K."/>
            <person name="Brewer H.M."/>
            <person name="Purvine S.O."/>
            <person name="Wright A.T."/>
            <person name="Boxma B."/>
            <person name="Van Alen T."/>
            <person name="Hackstein J.H."/>
            <person name="Baker S.E."/>
            <person name="Grigoriev I.V."/>
            <person name="O'Malley M.A."/>
        </authorList>
    </citation>
    <scope>NUCLEOTIDE SEQUENCE [LARGE SCALE GENOMIC DNA]</scope>
    <source>
        <strain evidence="3">finn</strain>
    </source>
</reference>
<feature type="transmembrane region" description="Helical" evidence="1">
    <location>
        <begin position="91"/>
        <end position="112"/>
    </location>
</feature>
<accession>A0A1Y1V7F4</accession>
<dbReference type="PROSITE" id="PS51257">
    <property type="entry name" value="PROKAR_LIPOPROTEIN"/>
    <property type="match status" value="1"/>
</dbReference>
<dbReference type="EMBL" id="MCFH01000027">
    <property type="protein sequence ID" value="ORX48397.1"/>
    <property type="molecule type" value="Genomic_DNA"/>
</dbReference>
<feature type="transmembrane region" description="Helical" evidence="1">
    <location>
        <begin position="145"/>
        <end position="161"/>
    </location>
</feature>
<feature type="transmembrane region" description="Helical" evidence="1">
    <location>
        <begin position="173"/>
        <end position="196"/>
    </location>
</feature>
<reference evidence="2 3" key="2">
    <citation type="submission" date="2016-08" db="EMBL/GenBank/DDBJ databases">
        <title>Pervasive Adenine N6-methylation of Active Genes in Fungi.</title>
        <authorList>
            <consortium name="DOE Joint Genome Institute"/>
            <person name="Mondo S.J."/>
            <person name="Dannebaum R.O."/>
            <person name="Kuo R.C."/>
            <person name="Labutti K."/>
            <person name="Haridas S."/>
            <person name="Kuo A."/>
            <person name="Salamov A."/>
            <person name="Ahrendt S.R."/>
            <person name="Lipzen A."/>
            <person name="Sullivan W."/>
            <person name="Andreopoulos W.B."/>
            <person name="Clum A."/>
            <person name="Lindquist E."/>
            <person name="Daum C."/>
            <person name="Ramamoorthy G.K."/>
            <person name="Gryganskyi A."/>
            <person name="Culley D."/>
            <person name="Magnuson J.K."/>
            <person name="James T.Y."/>
            <person name="O'Malley M.A."/>
            <person name="Stajich J.E."/>
            <person name="Spatafora J.W."/>
            <person name="Visel A."/>
            <person name="Grigoriev I.V."/>
        </authorList>
    </citation>
    <scope>NUCLEOTIDE SEQUENCE [LARGE SCALE GENOMIC DNA]</scope>
    <source>
        <strain evidence="3">finn</strain>
    </source>
</reference>
<evidence type="ECO:0000313" key="2">
    <source>
        <dbReference type="EMBL" id="ORX48397.1"/>
    </source>
</evidence>
<organism evidence="2 3">
    <name type="scientific">Piromyces finnis</name>
    <dbReference type="NCBI Taxonomy" id="1754191"/>
    <lineage>
        <taxon>Eukaryota</taxon>
        <taxon>Fungi</taxon>
        <taxon>Fungi incertae sedis</taxon>
        <taxon>Chytridiomycota</taxon>
        <taxon>Chytridiomycota incertae sedis</taxon>
        <taxon>Neocallimastigomycetes</taxon>
        <taxon>Neocallimastigales</taxon>
        <taxon>Neocallimastigaceae</taxon>
        <taxon>Piromyces</taxon>
    </lineage>
</organism>
<gene>
    <name evidence="2" type="ORF">BCR36DRAFT_354705</name>
</gene>
<feature type="transmembrane region" description="Helical" evidence="1">
    <location>
        <begin position="202"/>
        <end position="222"/>
    </location>
</feature>
<dbReference type="Proteomes" id="UP000193719">
    <property type="component" value="Unassembled WGS sequence"/>
</dbReference>
<protein>
    <submittedName>
        <fullName evidence="2">Uncharacterized protein</fullName>
    </submittedName>
</protein>
<comment type="caution">
    <text evidence="2">The sequence shown here is derived from an EMBL/GenBank/DDBJ whole genome shotgun (WGS) entry which is preliminary data.</text>
</comment>
<proteinExistence type="predicted"/>
<keyword evidence="1" id="KW-0472">Membrane</keyword>
<dbReference type="AlphaFoldDB" id="A0A1Y1V7F4"/>
<keyword evidence="1" id="KW-1133">Transmembrane helix</keyword>
<dbReference type="OrthoDB" id="2150267at2759"/>
<keyword evidence="1" id="KW-0812">Transmembrane</keyword>
<feature type="transmembrane region" description="Helical" evidence="1">
    <location>
        <begin position="12"/>
        <end position="37"/>
    </location>
</feature>
<feature type="transmembrane region" description="Helical" evidence="1">
    <location>
        <begin position="49"/>
        <end position="70"/>
    </location>
</feature>
<evidence type="ECO:0000313" key="3">
    <source>
        <dbReference type="Proteomes" id="UP000193719"/>
    </source>
</evidence>
<sequence length="302" mass="35457">MYYIYKYKEHPYIKVVSPLFCNIVVFGCILNIISIVIRLPPYFILKARLFIVFTTIKYCCIYIPMFIITYRIYRIFNSKLVISKSLSNKRLLLLFFGIFLATTIYRTIIAFIDNVYYMSYGDILTARFPMYEYNAYDYDHYVYEYYLHGISYLLIFFIIIVGKNSRKFGDISYIYLVFVINVLDYTLEELLIYLSSDHYGRNFVLITLINCVVTLICIYMLVGCRIIFVMISPSLTNANSEDLKEFIPLKLTKMGYTKIVEKMNSIKSSSKNVNSNECQIEKTNTYISNSTSIDTKNSNTCN</sequence>
<dbReference type="STRING" id="1754191.A0A1Y1V7F4"/>
<keyword evidence="3" id="KW-1185">Reference proteome</keyword>
<evidence type="ECO:0000256" key="1">
    <source>
        <dbReference type="SAM" id="Phobius"/>
    </source>
</evidence>
<name>A0A1Y1V7F4_9FUNG</name>